<evidence type="ECO:0000256" key="2">
    <source>
        <dbReference type="ARBA" id="ARBA00012438"/>
    </source>
</evidence>
<dbReference type="Gene3D" id="3.30.565.10">
    <property type="entry name" value="Histidine kinase-like ATPase, C-terminal domain"/>
    <property type="match status" value="1"/>
</dbReference>
<keyword evidence="7" id="KW-0067">ATP-binding</keyword>
<sequence>MQSTREICNTYTNLTEIEIYKVEQLAKHLPEIASLNNAFVFIDCPAIEPDHFIVVAEAWPNSNNLLYQTSVLAQNVYKKFEPAVFKTLDTGESVYQHRAVSQEGRVVEQNVTPIAVNERIIGALIMEKDVSNKVLEEDKLKALTEATDTLSKIVSQSSESRIGFPDMIEESIFNIDQDLYIRYYNLTADELVKKILRVNCETDMSFIELFPSIEDMLTDGQIITIEEREFEGCYFRVKCIRLFEHNEVTGHLILMQDITDLKEKEKELISKSVAIREVHHRVKNNLQTVASLLRLQMRRGLPDDSKIYFQESLNRILSIASVYEVILDESHTDKVNIGKLIKKIGNMLVYNDNSEACRIHISYHINQTILLPSNTAVSLALIANELISNCIKHAFDNKDVGNIDVKLIYIDSDNEMILVVQDDGGDSLDFEESFGLNIINTITENDLGGSFKLTKNRIGTMGKVNFQHKGSNGYEENYGG</sequence>
<dbReference type="Gene3D" id="3.30.450.280">
    <property type="entry name" value="GAF domain"/>
    <property type="match status" value="1"/>
</dbReference>
<dbReference type="GO" id="GO:0016301">
    <property type="term" value="F:kinase activity"/>
    <property type="evidence" value="ECO:0007669"/>
    <property type="project" value="UniProtKB-KW"/>
</dbReference>
<dbReference type="Pfam" id="PF12282">
    <property type="entry name" value="GAF_PdtaS"/>
    <property type="match status" value="1"/>
</dbReference>
<evidence type="ECO:0000259" key="9">
    <source>
        <dbReference type="Pfam" id="PF12282"/>
    </source>
</evidence>
<dbReference type="InterPro" id="IPR022066">
    <property type="entry name" value="PdtaS_GAF"/>
</dbReference>
<dbReference type="InterPro" id="IPR036890">
    <property type="entry name" value="HATPase_C_sf"/>
</dbReference>
<evidence type="ECO:0000256" key="5">
    <source>
        <dbReference type="ARBA" id="ARBA00022741"/>
    </source>
</evidence>
<evidence type="ECO:0000313" key="10">
    <source>
        <dbReference type="EMBL" id="GEQ06799.1"/>
    </source>
</evidence>
<dbReference type="PANTHER" id="PTHR41523:SF8">
    <property type="entry name" value="ETHYLENE RESPONSE SENSOR PROTEIN"/>
    <property type="match status" value="1"/>
</dbReference>
<keyword evidence="5" id="KW-0547">Nucleotide-binding</keyword>
<keyword evidence="6 10" id="KW-0418">Kinase</keyword>
<dbReference type="SUPFAM" id="SSF55874">
    <property type="entry name" value="ATPase domain of HSP90 chaperone/DNA topoisomerase II/histidine kinase"/>
    <property type="match status" value="1"/>
</dbReference>
<evidence type="ECO:0000256" key="3">
    <source>
        <dbReference type="ARBA" id="ARBA00022553"/>
    </source>
</evidence>
<name>A0ABQ0Y5W4_STAGA</name>
<dbReference type="InterPro" id="IPR038424">
    <property type="entry name" value="H_kinase_PdtaS_GAF_sf"/>
</dbReference>
<dbReference type="RefSeq" id="WP_235307504.1">
    <property type="nucleotide sequence ID" value="NZ_BKAX01000011.1"/>
</dbReference>
<accession>A0ABQ0Y5W4</accession>
<keyword evidence="11" id="KW-1185">Reference proteome</keyword>
<evidence type="ECO:0000259" key="8">
    <source>
        <dbReference type="Pfam" id="PF07568"/>
    </source>
</evidence>
<dbReference type="EMBL" id="BKAX01000011">
    <property type="protein sequence ID" value="GEQ06799.1"/>
    <property type="molecule type" value="Genomic_DNA"/>
</dbReference>
<proteinExistence type="predicted"/>
<dbReference type="EC" id="2.7.13.3" evidence="2"/>
<dbReference type="InterPro" id="IPR011495">
    <property type="entry name" value="Sig_transdc_His_kin_sub2_dim/P"/>
</dbReference>
<evidence type="ECO:0000256" key="1">
    <source>
        <dbReference type="ARBA" id="ARBA00000085"/>
    </source>
</evidence>
<comment type="catalytic activity">
    <reaction evidence="1">
        <text>ATP + protein L-histidine = ADP + protein N-phospho-L-histidine.</text>
        <dbReference type="EC" id="2.7.13.3"/>
    </reaction>
</comment>
<evidence type="ECO:0000313" key="11">
    <source>
        <dbReference type="Proteomes" id="UP000321057"/>
    </source>
</evidence>
<dbReference type="Proteomes" id="UP000321057">
    <property type="component" value="Unassembled WGS sequence"/>
</dbReference>
<feature type="domain" description="Signal transduction histidine kinase subgroup 2 dimerisation and phosphoacceptor" evidence="8">
    <location>
        <begin position="277"/>
        <end position="348"/>
    </location>
</feature>
<evidence type="ECO:0000256" key="6">
    <source>
        <dbReference type="ARBA" id="ARBA00022777"/>
    </source>
</evidence>
<evidence type="ECO:0000256" key="4">
    <source>
        <dbReference type="ARBA" id="ARBA00022679"/>
    </source>
</evidence>
<feature type="domain" description="Histidine kinase PdtaS GAF" evidence="9">
    <location>
        <begin position="5"/>
        <end position="145"/>
    </location>
</feature>
<reference evidence="10 11" key="1">
    <citation type="submission" date="2019-07" db="EMBL/GenBank/DDBJ databases">
        <title>Whole genome shotgun sequence of Staphylococcus gallinarum NBRC 109767.</title>
        <authorList>
            <person name="Hosoyama A."/>
            <person name="Uohara A."/>
            <person name="Ohji S."/>
            <person name="Ichikawa N."/>
        </authorList>
    </citation>
    <scope>NUCLEOTIDE SEQUENCE [LARGE SCALE GENOMIC DNA]</scope>
    <source>
        <strain evidence="10 11">NBRC 109767</strain>
    </source>
</reference>
<protein>
    <recommendedName>
        <fullName evidence="2">histidine kinase</fullName>
        <ecNumber evidence="2">2.7.13.3</ecNumber>
    </recommendedName>
</protein>
<dbReference type="Gene3D" id="3.30.450.20">
    <property type="entry name" value="PAS domain"/>
    <property type="match status" value="1"/>
</dbReference>
<dbReference type="Pfam" id="PF07568">
    <property type="entry name" value="HisKA_2"/>
    <property type="match status" value="1"/>
</dbReference>
<comment type="caution">
    <text evidence="10">The sequence shown here is derived from an EMBL/GenBank/DDBJ whole genome shotgun (WGS) entry which is preliminary data.</text>
</comment>
<keyword evidence="3" id="KW-0597">Phosphoprotein</keyword>
<gene>
    <name evidence="10" type="ORF">SGA02_26270</name>
</gene>
<organism evidence="10 11">
    <name type="scientific">Staphylococcus gallinarum</name>
    <dbReference type="NCBI Taxonomy" id="1293"/>
    <lineage>
        <taxon>Bacteria</taxon>
        <taxon>Bacillati</taxon>
        <taxon>Bacillota</taxon>
        <taxon>Bacilli</taxon>
        <taxon>Bacillales</taxon>
        <taxon>Staphylococcaceae</taxon>
        <taxon>Staphylococcus</taxon>
    </lineage>
</organism>
<evidence type="ECO:0000256" key="7">
    <source>
        <dbReference type="ARBA" id="ARBA00022840"/>
    </source>
</evidence>
<keyword evidence="4" id="KW-0808">Transferase</keyword>
<dbReference type="PANTHER" id="PTHR41523">
    <property type="entry name" value="TWO-COMPONENT SYSTEM SENSOR PROTEIN"/>
    <property type="match status" value="1"/>
</dbReference>